<comment type="catalytic activity">
    <reaction evidence="7 8">
        <text>heme b + 2 H(+) = protoporphyrin IX + Fe(2+)</text>
        <dbReference type="Rhea" id="RHEA:22584"/>
        <dbReference type="ChEBI" id="CHEBI:15378"/>
        <dbReference type="ChEBI" id="CHEBI:29033"/>
        <dbReference type="ChEBI" id="CHEBI:57306"/>
        <dbReference type="ChEBI" id="CHEBI:60344"/>
        <dbReference type="EC" id="4.98.1.1"/>
    </reaction>
</comment>
<evidence type="ECO:0000256" key="6">
    <source>
        <dbReference type="ARBA" id="ARBA00024536"/>
    </source>
</evidence>
<dbReference type="Proteomes" id="UP000242881">
    <property type="component" value="Unassembled WGS sequence"/>
</dbReference>
<accession>A0A2J6WNL6</accession>
<evidence type="ECO:0000256" key="7">
    <source>
        <dbReference type="HAMAP-Rule" id="MF_00323"/>
    </source>
</evidence>
<dbReference type="InterPro" id="IPR033659">
    <property type="entry name" value="Ferrochelatase_N"/>
</dbReference>
<gene>
    <name evidence="7 9" type="primary">hemH</name>
    <name evidence="9" type="ORF">C0187_02765</name>
</gene>
<comment type="function">
    <text evidence="7 8">Catalyzes the ferrous insertion into protoporphyrin IX.</text>
</comment>
<feature type="binding site" evidence="7">
    <location>
        <position position="199"/>
    </location>
    <ligand>
        <name>Fe(2+)</name>
        <dbReference type="ChEBI" id="CHEBI:29033"/>
    </ligand>
</feature>
<dbReference type="HAMAP" id="MF_00323">
    <property type="entry name" value="Ferrochelatase"/>
    <property type="match status" value="1"/>
</dbReference>
<name>A0A2J6WNL6_9BACT</name>
<evidence type="ECO:0000256" key="2">
    <source>
        <dbReference type="ARBA" id="ARBA00023004"/>
    </source>
</evidence>
<evidence type="ECO:0000313" key="10">
    <source>
        <dbReference type="Proteomes" id="UP000242881"/>
    </source>
</evidence>
<dbReference type="GO" id="GO:0004325">
    <property type="term" value="F:ferrochelatase activity"/>
    <property type="evidence" value="ECO:0007669"/>
    <property type="project" value="UniProtKB-UniRule"/>
</dbReference>
<dbReference type="InterPro" id="IPR033644">
    <property type="entry name" value="Ferrochelatase_C"/>
</dbReference>
<feature type="binding site" evidence="7">
    <location>
        <position position="278"/>
    </location>
    <ligand>
        <name>Fe(2+)</name>
        <dbReference type="ChEBI" id="CHEBI:29033"/>
    </ligand>
</feature>
<evidence type="ECO:0000256" key="8">
    <source>
        <dbReference type="RuleBase" id="RU000607"/>
    </source>
</evidence>
<keyword evidence="4 7" id="KW-0456">Lyase</keyword>
<dbReference type="InterPro" id="IPR019772">
    <property type="entry name" value="Ferrochelatase_AS"/>
</dbReference>
<dbReference type="AlphaFoldDB" id="A0A2J6WNL6"/>
<dbReference type="Gene3D" id="3.40.50.1400">
    <property type="match status" value="2"/>
</dbReference>
<dbReference type="PANTHER" id="PTHR11108:SF1">
    <property type="entry name" value="FERROCHELATASE, MITOCHONDRIAL"/>
    <property type="match status" value="1"/>
</dbReference>
<dbReference type="PROSITE" id="PS00534">
    <property type="entry name" value="FERROCHELATASE"/>
    <property type="match status" value="1"/>
</dbReference>
<organism evidence="9 10">
    <name type="scientific">Calditerrivibrio nitroreducens</name>
    <dbReference type="NCBI Taxonomy" id="477976"/>
    <lineage>
        <taxon>Bacteria</taxon>
        <taxon>Pseudomonadati</taxon>
        <taxon>Deferribacterota</taxon>
        <taxon>Deferribacteres</taxon>
        <taxon>Deferribacterales</taxon>
        <taxon>Calditerrivibrionaceae</taxon>
    </lineage>
</organism>
<evidence type="ECO:0000256" key="3">
    <source>
        <dbReference type="ARBA" id="ARBA00023133"/>
    </source>
</evidence>
<sequence>MAANKDFLYVMYMGGPDSLQAIEPFLYNLFTDRDIIDFGIGNFPQKIVARIISKVRSKKVAPQYERLGGGSPQLPILKSLLGKVSDIYFKKYGTELETAIGMCYYHPYIKDTVKFLQNDNYQNIFVMTMYPQYSYTTSGACFSRFFNEIKSNPPKGSFKVIPYWYGNESYNSAITNRIIDAARKLNTDISECHILFSAHSLPYYTLEKGDLYTIHLKEQVNLIVDRIKPKSFSISFQSKTGRMRWLEPSTKDEIDRLIKDNYRNVIVCPISFVSDHIETVIEIDEEYIDYARKYGLNIVRSDSLNDSDDFATSIIDIMVN</sequence>
<dbReference type="SUPFAM" id="SSF53800">
    <property type="entry name" value="Chelatase"/>
    <property type="match status" value="1"/>
</dbReference>
<dbReference type="GO" id="GO:0046872">
    <property type="term" value="F:metal ion binding"/>
    <property type="evidence" value="ECO:0007669"/>
    <property type="project" value="UniProtKB-KW"/>
</dbReference>
<dbReference type="Pfam" id="PF00762">
    <property type="entry name" value="Ferrochelatase"/>
    <property type="match status" value="1"/>
</dbReference>
<comment type="caution">
    <text evidence="9">The sequence shown here is derived from an EMBL/GenBank/DDBJ whole genome shotgun (WGS) entry which is preliminary data.</text>
</comment>
<proteinExistence type="inferred from homology"/>
<dbReference type="EC" id="4.98.1.1" evidence="7 8"/>
<evidence type="ECO:0000256" key="5">
    <source>
        <dbReference type="ARBA" id="ARBA00023244"/>
    </source>
</evidence>
<evidence type="ECO:0000256" key="4">
    <source>
        <dbReference type="ARBA" id="ARBA00023239"/>
    </source>
</evidence>
<dbReference type="GO" id="GO:0006783">
    <property type="term" value="P:heme biosynthetic process"/>
    <property type="evidence" value="ECO:0007669"/>
    <property type="project" value="UniProtKB-UniRule"/>
</dbReference>
<protein>
    <recommendedName>
        <fullName evidence="7 8">Ferrochelatase</fullName>
        <ecNumber evidence="7 8">4.98.1.1</ecNumber>
    </recommendedName>
    <alternativeName>
        <fullName evidence="7">Heme synthase</fullName>
    </alternativeName>
    <alternativeName>
        <fullName evidence="7">Protoheme ferro-lyase</fullName>
    </alternativeName>
</protein>
<dbReference type="GO" id="GO:0005737">
    <property type="term" value="C:cytoplasm"/>
    <property type="evidence" value="ECO:0007669"/>
    <property type="project" value="UniProtKB-SubCell"/>
</dbReference>
<dbReference type="CDD" id="cd00419">
    <property type="entry name" value="Ferrochelatase_C"/>
    <property type="match status" value="1"/>
</dbReference>
<evidence type="ECO:0000256" key="1">
    <source>
        <dbReference type="ARBA" id="ARBA00007718"/>
    </source>
</evidence>
<keyword evidence="5 7" id="KW-0627">Porphyrin biosynthesis</keyword>
<keyword evidence="7" id="KW-0479">Metal-binding</keyword>
<dbReference type="EMBL" id="PNIN01000031">
    <property type="protein sequence ID" value="PMP71956.1"/>
    <property type="molecule type" value="Genomic_DNA"/>
</dbReference>
<dbReference type="CDD" id="cd03411">
    <property type="entry name" value="Ferrochelatase_N"/>
    <property type="match status" value="1"/>
</dbReference>
<comment type="catalytic activity">
    <reaction evidence="6">
        <text>Fe-coproporphyrin III + 2 H(+) = coproporphyrin III + Fe(2+)</text>
        <dbReference type="Rhea" id="RHEA:49572"/>
        <dbReference type="ChEBI" id="CHEBI:15378"/>
        <dbReference type="ChEBI" id="CHEBI:29033"/>
        <dbReference type="ChEBI" id="CHEBI:68438"/>
        <dbReference type="ChEBI" id="CHEBI:131725"/>
        <dbReference type="EC" id="4.99.1.9"/>
    </reaction>
    <physiologicalReaction direction="right-to-left" evidence="6">
        <dbReference type="Rhea" id="RHEA:49574"/>
    </physiologicalReaction>
</comment>
<dbReference type="InterPro" id="IPR001015">
    <property type="entry name" value="Ferrochelatase"/>
</dbReference>
<keyword evidence="7 8" id="KW-0963">Cytoplasm</keyword>
<dbReference type="UniPathway" id="UPA00252">
    <property type="reaction ID" value="UER00325"/>
</dbReference>
<comment type="subcellular location">
    <subcellularLocation>
        <location evidence="7 8">Cytoplasm</location>
    </subcellularLocation>
</comment>
<reference evidence="9 10" key="1">
    <citation type="submission" date="2018-01" db="EMBL/GenBank/DDBJ databases">
        <title>Metagenomic assembled genomes from two thermal pools in the Uzon Caldera, Kamchatka, Russia.</title>
        <authorList>
            <person name="Wilkins L."/>
            <person name="Ettinger C."/>
        </authorList>
    </citation>
    <scope>NUCLEOTIDE SEQUENCE [LARGE SCALE GENOMIC DNA]</scope>
    <source>
        <strain evidence="9">ZAV-05</strain>
    </source>
</reference>
<dbReference type="NCBIfam" id="TIGR00109">
    <property type="entry name" value="hemH"/>
    <property type="match status" value="1"/>
</dbReference>
<keyword evidence="3 7" id="KW-0350">Heme biosynthesis</keyword>
<evidence type="ECO:0000313" key="9">
    <source>
        <dbReference type="EMBL" id="PMP71956.1"/>
    </source>
</evidence>
<comment type="similarity">
    <text evidence="1 7 8">Belongs to the ferrochelatase family.</text>
</comment>
<keyword evidence="2 7" id="KW-0408">Iron</keyword>
<comment type="pathway">
    <text evidence="7 8">Porphyrin-containing compound metabolism; protoheme biosynthesis; protoheme from protoporphyrin-IX: step 1/1.</text>
</comment>
<dbReference type="PANTHER" id="PTHR11108">
    <property type="entry name" value="FERROCHELATASE"/>
    <property type="match status" value="1"/>
</dbReference>